<dbReference type="AlphaFoldDB" id="A0A3S3LKE2"/>
<evidence type="ECO:0000313" key="1">
    <source>
        <dbReference type="EMBL" id="RWR18883.1"/>
    </source>
</evidence>
<evidence type="ECO:0000313" key="2">
    <source>
        <dbReference type="Proteomes" id="UP000285970"/>
    </source>
</evidence>
<accession>A0A3S3LKE2</accession>
<dbReference type="OrthoDB" id="5082428at2"/>
<gene>
    <name evidence="1" type="ORF">D8Y23_08935</name>
</gene>
<dbReference type="Proteomes" id="UP000285970">
    <property type="component" value="Unassembled WGS sequence"/>
</dbReference>
<sequence length="158" mass="17502">MNIATIDAENTAMCEAVAFCRGADNRWLADLDPWIAQAMISATTDEGFKPAPDPSRAIAVESNSISTADVDGSLIVRRPWRYVSDLNGAPVAGLDSEDHLPMSSCHRCTGFEPFERKRAQATFYIPRGRFVVEFAFCADCMVRIASVAKDLVPEWWVR</sequence>
<organism evidence="1 2">
    <name type="scientific">Microbacterium enclense</name>
    <dbReference type="NCBI Taxonomy" id="993073"/>
    <lineage>
        <taxon>Bacteria</taxon>
        <taxon>Bacillati</taxon>
        <taxon>Actinomycetota</taxon>
        <taxon>Actinomycetes</taxon>
        <taxon>Micrococcales</taxon>
        <taxon>Microbacteriaceae</taxon>
        <taxon>Microbacterium</taxon>
    </lineage>
</organism>
<name>A0A3S3LKE2_9MICO</name>
<comment type="caution">
    <text evidence="1">The sequence shown here is derived from an EMBL/GenBank/DDBJ whole genome shotgun (WGS) entry which is preliminary data.</text>
</comment>
<dbReference type="RefSeq" id="WP_128217804.1">
    <property type="nucleotide sequence ID" value="NZ_RBZY01000027.1"/>
</dbReference>
<proteinExistence type="predicted"/>
<protein>
    <submittedName>
        <fullName evidence="1">Uncharacterized protein</fullName>
    </submittedName>
</protein>
<dbReference type="EMBL" id="RBZY01000027">
    <property type="protein sequence ID" value="RWR18883.1"/>
    <property type="molecule type" value="Genomic_DNA"/>
</dbReference>
<reference evidence="1 2" key="1">
    <citation type="journal article" date="2018" name="Front. Microbiol.">
        <title>Novel Insights Into Bacterial Dimethylsulfoniopropionate Catabolism in the East China Sea.</title>
        <authorList>
            <person name="Liu J."/>
            <person name="Liu J."/>
            <person name="Zhang S.H."/>
            <person name="Liang J."/>
            <person name="Lin H."/>
            <person name="Song D."/>
            <person name="Yang G.P."/>
            <person name="Todd J.D."/>
            <person name="Zhang X.H."/>
        </authorList>
    </citation>
    <scope>NUCLEOTIDE SEQUENCE [LARGE SCALE GENOMIC DNA]</scope>
    <source>
        <strain evidence="1 2">ZYFD042</strain>
    </source>
</reference>